<dbReference type="InterPro" id="IPR001029">
    <property type="entry name" value="Flagellin_N"/>
</dbReference>
<dbReference type="AlphaFoldDB" id="V6MAG0"/>
<dbReference type="InterPro" id="IPR046358">
    <property type="entry name" value="Flagellin_C"/>
</dbReference>
<dbReference type="InterPro" id="IPR042187">
    <property type="entry name" value="Flagellin_C_sub2"/>
</dbReference>
<dbReference type="PATRIC" id="fig|1408254.3.peg.1427"/>
<organism evidence="7 8">
    <name type="scientific">Brevibacillus panacihumi W25</name>
    <dbReference type="NCBI Taxonomy" id="1408254"/>
    <lineage>
        <taxon>Bacteria</taxon>
        <taxon>Bacillati</taxon>
        <taxon>Bacillota</taxon>
        <taxon>Bacilli</taxon>
        <taxon>Bacillales</taxon>
        <taxon>Paenibacillaceae</taxon>
        <taxon>Brevibacillus</taxon>
    </lineage>
</organism>
<dbReference type="GO" id="GO:0005576">
    <property type="term" value="C:extracellular region"/>
    <property type="evidence" value="ECO:0007669"/>
    <property type="project" value="UniProtKB-SubCell"/>
</dbReference>
<comment type="similarity">
    <text evidence="1 4">Belongs to the bacterial flagellin family.</text>
</comment>
<dbReference type="Pfam" id="PF00700">
    <property type="entry name" value="Flagellin_C"/>
    <property type="match status" value="1"/>
</dbReference>
<dbReference type="SUPFAM" id="SSF64518">
    <property type="entry name" value="Phase 1 flagellin"/>
    <property type="match status" value="1"/>
</dbReference>
<feature type="domain" description="Flagellin C-terminal" evidence="6">
    <location>
        <begin position="370"/>
        <end position="455"/>
    </location>
</feature>
<dbReference type="PANTHER" id="PTHR42792">
    <property type="entry name" value="FLAGELLIN"/>
    <property type="match status" value="1"/>
</dbReference>
<keyword evidence="3 4" id="KW-0975">Bacterial flagellum</keyword>
<evidence type="ECO:0000256" key="1">
    <source>
        <dbReference type="ARBA" id="ARBA00005709"/>
    </source>
</evidence>
<dbReference type="PRINTS" id="PR00207">
    <property type="entry name" value="FLAGELLIN"/>
</dbReference>
<gene>
    <name evidence="7" type="ORF">T458_07205</name>
</gene>
<dbReference type="OrthoDB" id="9796789at2"/>
<reference evidence="7 8" key="1">
    <citation type="journal article" date="2014" name="Genome Announc.">
        <title>Draft Genome Sequence of Brevibacillus panacihumi Strain W25, a Halotolerant Hydrocarbon-Degrading Bacterium.</title>
        <authorList>
            <person name="Wang X."/>
            <person name="Jin D."/>
            <person name="Zhou L."/>
            <person name="Wu L."/>
            <person name="An W."/>
            <person name="Chen Y."/>
            <person name="Zhao L."/>
        </authorList>
    </citation>
    <scope>NUCLEOTIDE SEQUENCE [LARGE SCALE GENOMIC DNA]</scope>
    <source>
        <strain evidence="7 8">W25</strain>
    </source>
</reference>
<dbReference type="EMBL" id="AYJU01000003">
    <property type="protein sequence ID" value="EST55519.1"/>
    <property type="molecule type" value="Genomic_DNA"/>
</dbReference>
<name>V6MAG0_9BACL</name>
<keyword evidence="8" id="KW-1185">Reference proteome</keyword>
<dbReference type="InterPro" id="IPR001492">
    <property type="entry name" value="Flagellin"/>
</dbReference>
<dbReference type="PANTHER" id="PTHR42792:SF2">
    <property type="entry name" value="FLAGELLIN"/>
    <property type="match status" value="1"/>
</dbReference>
<comment type="function">
    <text evidence="4">Flagellin is the subunit protein which polymerizes to form the filaments of bacterial flagella.</text>
</comment>
<dbReference type="GO" id="GO:0009288">
    <property type="term" value="C:bacterial-type flagellum"/>
    <property type="evidence" value="ECO:0007669"/>
    <property type="project" value="UniProtKB-SubCell"/>
</dbReference>
<keyword evidence="7" id="KW-0969">Cilium</keyword>
<keyword evidence="7" id="KW-0282">Flagellum</keyword>
<accession>V6MAG0</accession>
<evidence type="ECO:0000256" key="3">
    <source>
        <dbReference type="ARBA" id="ARBA00023143"/>
    </source>
</evidence>
<dbReference type="Proteomes" id="UP000017973">
    <property type="component" value="Unassembled WGS sequence"/>
</dbReference>
<dbReference type="RefSeq" id="WP_023555462.1">
    <property type="nucleotide sequence ID" value="NZ_KI629787.1"/>
</dbReference>
<protein>
    <recommendedName>
        <fullName evidence="2 4">Flagellin</fullName>
    </recommendedName>
</protein>
<evidence type="ECO:0000259" key="5">
    <source>
        <dbReference type="Pfam" id="PF00669"/>
    </source>
</evidence>
<evidence type="ECO:0000256" key="4">
    <source>
        <dbReference type="RuleBase" id="RU362073"/>
    </source>
</evidence>
<evidence type="ECO:0000313" key="8">
    <source>
        <dbReference type="Proteomes" id="UP000017973"/>
    </source>
</evidence>
<sequence length="456" mass="50202">MIIKSNIPALNTLNRLQKNNKVTASTLERLSSGLRINSAADDAAGLSISERMRAQIRGLDQAQRNIQDGISLVQTAEGGLAVIHDPHLQRMRELAIQSANDTLTHDDRKKIQEEIEQIKKAIDDITNNTEFNGIKLLNVPDSGKVIKTIEVMKTVTKTETTYVPEIVDISKATSITIYERSTGLNELTIPITSFPISMEWSPPDSPTEKYLFEIGQYYFRTTAYGAESGYIPGNNITGVRLNGLTGYDGTTEVWANKLIAYTGAGWEPSDAEGDHSPNAILGDDLTDYPKYTQASNMMLRFEYMREVTTSTTVTVPELITIEETIDPNVILQVGANAGDTFKVDLSDVRTSSLGIDQISVDPRDKAAEAIGMIDEAISKVSSERSKYGAYQNALEHIHSNVANYSENLTSAESRIRDADMAKEMMKMAKSNILSQAAQAMLVQANQTPESVLQLLR</sequence>
<dbReference type="GO" id="GO:0005198">
    <property type="term" value="F:structural molecule activity"/>
    <property type="evidence" value="ECO:0007669"/>
    <property type="project" value="UniProtKB-UniRule"/>
</dbReference>
<dbReference type="Gene3D" id="6.10.10.10">
    <property type="entry name" value="Flagellar export chaperone, C-terminal domain"/>
    <property type="match status" value="1"/>
</dbReference>
<evidence type="ECO:0000256" key="2">
    <source>
        <dbReference type="ARBA" id="ARBA00020110"/>
    </source>
</evidence>
<dbReference type="HOGENOM" id="CLU_011142_3_2_9"/>
<evidence type="ECO:0000313" key="7">
    <source>
        <dbReference type="EMBL" id="EST55519.1"/>
    </source>
</evidence>
<dbReference type="Gene3D" id="1.20.1330.10">
    <property type="entry name" value="f41 fragment of flagellin, N-terminal domain"/>
    <property type="match status" value="2"/>
</dbReference>
<dbReference type="Pfam" id="PF00669">
    <property type="entry name" value="Flagellin_N"/>
    <property type="match status" value="1"/>
</dbReference>
<comment type="subcellular location">
    <subcellularLocation>
        <location evidence="4">Secreted</location>
    </subcellularLocation>
    <subcellularLocation>
        <location evidence="4">Bacterial flagellum</location>
    </subcellularLocation>
</comment>
<evidence type="ECO:0000259" key="6">
    <source>
        <dbReference type="Pfam" id="PF00700"/>
    </source>
</evidence>
<keyword evidence="4" id="KW-0964">Secreted</keyword>
<proteinExistence type="inferred from homology"/>
<comment type="caution">
    <text evidence="7">The sequence shown here is derived from an EMBL/GenBank/DDBJ whole genome shotgun (WGS) entry which is preliminary data.</text>
</comment>
<dbReference type="eggNOG" id="COG1344">
    <property type="taxonomic scope" value="Bacteria"/>
</dbReference>
<keyword evidence="7" id="KW-0966">Cell projection</keyword>
<dbReference type="STRING" id="1408254.T458_07205"/>
<feature type="domain" description="Flagellin N-terminal" evidence="5">
    <location>
        <begin position="3"/>
        <end position="138"/>
    </location>
</feature>